<gene>
    <name evidence="7" type="ORF">E2R57_20105</name>
</gene>
<dbReference type="PANTHER" id="PTHR47053:SF1">
    <property type="entry name" value="MUREIN DD-ENDOPEPTIDASE MEPH-RELATED"/>
    <property type="match status" value="1"/>
</dbReference>
<keyword evidence="5" id="KW-0732">Signal</keyword>
<dbReference type="Gene3D" id="3.90.1720.10">
    <property type="entry name" value="endopeptidase domain like (from Nostoc punctiforme)"/>
    <property type="match status" value="1"/>
</dbReference>
<evidence type="ECO:0000256" key="2">
    <source>
        <dbReference type="ARBA" id="ARBA00022670"/>
    </source>
</evidence>
<dbReference type="RefSeq" id="WP_133352098.1">
    <property type="nucleotide sequence ID" value="NZ_SMZQ01000015.1"/>
</dbReference>
<feature type="chain" id="PRO_5021018083" evidence="5">
    <location>
        <begin position="36"/>
        <end position="225"/>
    </location>
</feature>
<dbReference type="Proteomes" id="UP000294621">
    <property type="component" value="Unassembled WGS sequence"/>
</dbReference>
<dbReference type="SUPFAM" id="SSF54001">
    <property type="entry name" value="Cysteine proteinases"/>
    <property type="match status" value="1"/>
</dbReference>
<comment type="similarity">
    <text evidence="1">Belongs to the peptidase C40 family.</text>
</comment>
<dbReference type="STRING" id="683150.G205_13692"/>
<keyword evidence="2" id="KW-0645">Protease</keyword>
<evidence type="ECO:0000256" key="5">
    <source>
        <dbReference type="SAM" id="SignalP"/>
    </source>
</evidence>
<evidence type="ECO:0000256" key="3">
    <source>
        <dbReference type="ARBA" id="ARBA00022801"/>
    </source>
</evidence>
<dbReference type="GO" id="GO:0006508">
    <property type="term" value="P:proteolysis"/>
    <property type="evidence" value="ECO:0007669"/>
    <property type="project" value="UniProtKB-KW"/>
</dbReference>
<dbReference type="OrthoDB" id="9815778at2"/>
<evidence type="ECO:0000313" key="8">
    <source>
        <dbReference type="Proteomes" id="UP000294621"/>
    </source>
</evidence>
<keyword evidence="4" id="KW-0788">Thiol protease</keyword>
<name>A0A4R5XLK4_9MICC</name>
<protein>
    <submittedName>
        <fullName evidence="7">Peptidoglycan endopeptidase</fullName>
    </submittedName>
</protein>
<dbReference type="InterPro" id="IPR000064">
    <property type="entry name" value="NLP_P60_dom"/>
</dbReference>
<dbReference type="PANTHER" id="PTHR47053">
    <property type="entry name" value="MUREIN DD-ENDOPEPTIDASE MEPH-RELATED"/>
    <property type="match status" value="1"/>
</dbReference>
<feature type="domain" description="NlpC/P60" evidence="6">
    <location>
        <begin position="113"/>
        <end position="225"/>
    </location>
</feature>
<evidence type="ECO:0000256" key="4">
    <source>
        <dbReference type="ARBA" id="ARBA00022807"/>
    </source>
</evidence>
<dbReference type="Pfam" id="PF00877">
    <property type="entry name" value="NLPC_P60"/>
    <property type="match status" value="1"/>
</dbReference>
<feature type="signal peptide" evidence="5">
    <location>
        <begin position="1"/>
        <end position="35"/>
    </location>
</feature>
<evidence type="ECO:0000259" key="6">
    <source>
        <dbReference type="PROSITE" id="PS51935"/>
    </source>
</evidence>
<dbReference type="AlphaFoldDB" id="A0A4R5XLK4"/>
<keyword evidence="3" id="KW-0378">Hydrolase</keyword>
<sequence>MSKAVSANAGTVGRQAAVVAAASGLVLGMGLPATAADTTAGISASTESGSAQTALAVTAAPTATVSFERPVVTTVAAPVVERVTPQSTSDDEDEAAASTASTVAEKAVAATASAATSGLAAIAYTGIGSPYVWGGTSPTSGWDCSGFTQWVYAQAGISIPRVNAWTAMTPTSTPQPGDLVMQNGGAHVGIYVGNGMMVSALNPSQGTLLHSVAATGSSSFYTLAG</sequence>
<dbReference type="PROSITE" id="PS51935">
    <property type="entry name" value="NLPC_P60"/>
    <property type="match status" value="1"/>
</dbReference>
<accession>A0A4R5XLK4</accession>
<dbReference type="EMBL" id="SMZQ01000015">
    <property type="protein sequence ID" value="TDL32229.1"/>
    <property type="molecule type" value="Genomic_DNA"/>
</dbReference>
<proteinExistence type="inferred from homology"/>
<evidence type="ECO:0000313" key="7">
    <source>
        <dbReference type="EMBL" id="TDL32229.1"/>
    </source>
</evidence>
<comment type="caution">
    <text evidence="7">The sequence shown here is derived from an EMBL/GenBank/DDBJ whole genome shotgun (WGS) entry which is preliminary data.</text>
</comment>
<reference evidence="7 8" key="1">
    <citation type="submission" date="2019-03" db="EMBL/GenBank/DDBJ databases">
        <title>Genome Sequencing and Assembly of Various Microbes Isolated from Partially Reclaimed Soil and Acid Mine Drainage (AMD) Site.</title>
        <authorList>
            <person name="Steinbock B."/>
            <person name="Bechtold R."/>
            <person name="Sevigny J.L."/>
            <person name="Thomas D."/>
            <person name="Cuthill L.R."/>
            <person name="Aveiro Johannsen E.J."/>
            <person name="Thomas K."/>
            <person name="Ghosh A."/>
        </authorList>
    </citation>
    <scope>NUCLEOTIDE SEQUENCE [LARGE SCALE GENOMIC DNA]</scope>
    <source>
        <strain evidence="7 8">S-A1</strain>
    </source>
</reference>
<dbReference type="InterPro" id="IPR051202">
    <property type="entry name" value="Peptidase_C40"/>
</dbReference>
<dbReference type="InterPro" id="IPR038765">
    <property type="entry name" value="Papain-like_cys_pep_sf"/>
</dbReference>
<evidence type="ECO:0000256" key="1">
    <source>
        <dbReference type="ARBA" id="ARBA00007074"/>
    </source>
</evidence>
<organism evidence="7 8">
    <name type="scientific">Arthrobacter nitrophenolicus</name>
    <dbReference type="NCBI Taxonomy" id="683150"/>
    <lineage>
        <taxon>Bacteria</taxon>
        <taxon>Bacillati</taxon>
        <taxon>Actinomycetota</taxon>
        <taxon>Actinomycetes</taxon>
        <taxon>Micrococcales</taxon>
        <taxon>Micrococcaceae</taxon>
        <taxon>Arthrobacter</taxon>
    </lineage>
</organism>
<dbReference type="GO" id="GO:0008234">
    <property type="term" value="F:cysteine-type peptidase activity"/>
    <property type="evidence" value="ECO:0007669"/>
    <property type="project" value="UniProtKB-KW"/>
</dbReference>